<keyword evidence="1" id="KW-0677">Repeat</keyword>
<dbReference type="PANTHER" id="PTHR47926">
    <property type="entry name" value="PENTATRICOPEPTIDE REPEAT-CONTAINING PROTEIN"/>
    <property type="match status" value="1"/>
</dbReference>
<dbReference type="PROSITE" id="PS51375">
    <property type="entry name" value="PPR"/>
    <property type="match status" value="2"/>
</dbReference>
<name>A0AAD8X2H8_LOLMU</name>
<dbReference type="Pfam" id="PF13041">
    <property type="entry name" value="PPR_2"/>
    <property type="match status" value="1"/>
</dbReference>
<dbReference type="EMBL" id="JAUUTY010000001">
    <property type="protein sequence ID" value="KAK1694111.1"/>
    <property type="molecule type" value="Genomic_DNA"/>
</dbReference>
<dbReference type="InterPro" id="IPR046848">
    <property type="entry name" value="E_motif"/>
</dbReference>
<evidence type="ECO:0000313" key="5">
    <source>
        <dbReference type="EMBL" id="KAK1694135.1"/>
    </source>
</evidence>
<evidence type="ECO:0000256" key="1">
    <source>
        <dbReference type="ARBA" id="ARBA00022737"/>
    </source>
</evidence>
<dbReference type="InterPro" id="IPR046960">
    <property type="entry name" value="PPR_At4g14850-like_plant"/>
</dbReference>
<dbReference type="Pfam" id="PF01535">
    <property type="entry name" value="PPR"/>
    <property type="match status" value="5"/>
</dbReference>
<dbReference type="Proteomes" id="UP001231189">
    <property type="component" value="Unassembled WGS sequence"/>
</dbReference>
<dbReference type="Gene3D" id="1.25.40.10">
    <property type="entry name" value="Tetratricopeptide repeat domain"/>
    <property type="match status" value="3"/>
</dbReference>
<gene>
    <name evidence="4" type="ORF">QYE76_010808</name>
    <name evidence="5" type="ORF">QYE76_010832</name>
</gene>
<evidence type="ECO:0000256" key="2">
    <source>
        <dbReference type="ARBA" id="ARBA00022946"/>
    </source>
</evidence>
<evidence type="ECO:0008006" key="7">
    <source>
        <dbReference type="Google" id="ProtNLM"/>
    </source>
</evidence>
<dbReference type="GO" id="GO:0009451">
    <property type="term" value="P:RNA modification"/>
    <property type="evidence" value="ECO:0007669"/>
    <property type="project" value="InterPro"/>
</dbReference>
<comment type="caution">
    <text evidence="4">The sequence shown here is derived from an EMBL/GenBank/DDBJ whole genome shotgun (WGS) entry which is preliminary data.</text>
</comment>
<dbReference type="EMBL" id="JAUUTY010000001">
    <property type="protein sequence ID" value="KAK1694135.1"/>
    <property type="molecule type" value="Genomic_DNA"/>
</dbReference>
<dbReference type="FunFam" id="1.25.40.10:FF:000427">
    <property type="entry name" value="Pentatricopeptide repeat-containing protein chloroplastic"/>
    <property type="match status" value="1"/>
</dbReference>
<evidence type="ECO:0000313" key="6">
    <source>
        <dbReference type="Proteomes" id="UP001231189"/>
    </source>
</evidence>
<accession>A0AAD8X2H8</accession>
<dbReference type="InterPro" id="IPR002885">
    <property type="entry name" value="PPR_rpt"/>
</dbReference>
<feature type="repeat" description="PPR" evidence="3">
    <location>
        <begin position="178"/>
        <end position="212"/>
    </location>
</feature>
<protein>
    <recommendedName>
        <fullName evidence="7">Pentatricopeptide repeat-containing protein</fullName>
    </recommendedName>
</protein>
<evidence type="ECO:0000256" key="3">
    <source>
        <dbReference type="PROSITE-ProRule" id="PRU00708"/>
    </source>
</evidence>
<dbReference type="InterPro" id="IPR011990">
    <property type="entry name" value="TPR-like_helical_dom_sf"/>
</dbReference>
<keyword evidence="2" id="KW-0809">Transit peptide</keyword>
<dbReference type="PANTHER" id="PTHR47926:SF543">
    <property type="entry name" value="(WILD MALAYSIAN BANANA) HYPOTHETICAL PROTEIN"/>
    <property type="match status" value="1"/>
</dbReference>
<dbReference type="AlphaFoldDB" id="A0AAD8X2H8"/>
<dbReference type="GO" id="GO:0003723">
    <property type="term" value="F:RNA binding"/>
    <property type="evidence" value="ECO:0007669"/>
    <property type="project" value="InterPro"/>
</dbReference>
<reference evidence="4" key="1">
    <citation type="submission" date="2023-07" db="EMBL/GenBank/DDBJ databases">
        <title>A chromosome-level genome assembly of Lolium multiflorum.</title>
        <authorList>
            <person name="Chen Y."/>
            <person name="Copetti D."/>
            <person name="Kolliker R."/>
            <person name="Studer B."/>
        </authorList>
    </citation>
    <scope>NUCLEOTIDE SEQUENCE</scope>
    <source>
        <strain evidence="4">02402/16</strain>
        <tissue evidence="4">Leaf</tissue>
    </source>
</reference>
<dbReference type="Pfam" id="PF20431">
    <property type="entry name" value="E_motif"/>
    <property type="match status" value="1"/>
</dbReference>
<dbReference type="FunFam" id="1.25.40.10:FF:001093">
    <property type="entry name" value="Pentatricopeptide repeat-containing protein At2g34400"/>
    <property type="match status" value="1"/>
</dbReference>
<keyword evidence="6" id="KW-1185">Reference proteome</keyword>
<evidence type="ECO:0000313" key="4">
    <source>
        <dbReference type="EMBL" id="KAK1694111.1"/>
    </source>
</evidence>
<proteinExistence type="predicted"/>
<organism evidence="4 6">
    <name type="scientific">Lolium multiflorum</name>
    <name type="common">Italian ryegrass</name>
    <name type="synonym">Lolium perenne subsp. multiflorum</name>
    <dbReference type="NCBI Taxonomy" id="4521"/>
    <lineage>
        <taxon>Eukaryota</taxon>
        <taxon>Viridiplantae</taxon>
        <taxon>Streptophyta</taxon>
        <taxon>Embryophyta</taxon>
        <taxon>Tracheophyta</taxon>
        <taxon>Spermatophyta</taxon>
        <taxon>Magnoliopsida</taxon>
        <taxon>Liliopsida</taxon>
        <taxon>Poales</taxon>
        <taxon>Poaceae</taxon>
        <taxon>BOP clade</taxon>
        <taxon>Pooideae</taxon>
        <taxon>Poodae</taxon>
        <taxon>Poeae</taxon>
        <taxon>Poeae Chloroplast Group 2 (Poeae type)</taxon>
        <taxon>Loliodinae</taxon>
        <taxon>Loliinae</taxon>
        <taxon>Lolium</taxon>
    </lineage>
</organism>
<feature type="repeat" description="PPR" evidence="3">
    <location>
        <begin position="353"/>
        <end position="383"/>
    </location>
</feature>
<sequence length="577" mass="62936">MATAPSVSSLISELHSRCHSLSAIKQLHAQILVLASNHTPFPYNHFLSKLLSVSSCTATAAAASDYALLLLTSHPAPTAFSFNVALRFFSTSRPRTSLELFLRMLRSALRPDTYTLPFLLLAAARCPAPSFALSAHALLHKLGLQHHDHTVHSLITMYSNLGDPHAARKVFDGILHRDVVSWNATIKAYERAGMAADVARMFRAMVAEGAVAPNAVTVAVVLAACRDAGDLVLGRWLEGWVKSAGIEVGSLVGSALVGMYEKYAQNGMSNEAISLFYSMRQAGARPDKITLVGVLSACAAVGALELGTELDSYASHRGLYGNVYVGTALVDMYSKCGNLNKAVEVFGKLPCKNEASWNALICGLAFNGRGQEAIRQFELMRNEEGLRPDDITFIGVLSACVHAGLLEDGRRWFNSLTPEFQIIPKVEHYSCMVDLLARAGHLEEAWDFIQKIPGKADAVMLGALLAACRKSKNVEVSGRVIDRIMQLEPSNSWNYVVSSKIYASSDRLDDSARMRGLMRERGVNKVPGCSWVEVSGRVLEFYAGDEPQHGADDMYPLLDMLVDEMRLEGYVPDLDLV</sequence>